<accession>A0A2Y9RFE2</accession>
<evidence type="ECO:0000256" key="4">
    <source>
        <dbReference type="ARBA" id="ARBA00022737"/>
    </source>
</evidence>
<dbReference type="Proteomes" id="UP000248480">
    <property type="component" value="Unplaced"/>
</dbReference>
<evidence type="ECO:0000256" key="3">
    <source>
        <dbReference type="ARBA" id="ARBA00022723"/>
    </source>
</evidence>
<dbReference type="FunFam" id="3.30.160.60:FF:002797">
    <property type="entry name" value="Zinc finger protein 613"/>
    <property type="match status" value="1"/>
</dbReference>
<dbReference type="SUPFAM" id="SSF57667">
    <property type="entry name" value="beta-beta-alpha zinc fingers"/>
    <property type="match status" value="6"/>
</dbReference>
<dbReference type="InterPro" id="IPR013087">
    <property type="entry name" value="Znf_C2H2_type"/>
</dbReference>
<evidence type="ECO:0000256" key="6">
    <source>
        <dbReference type="ARBA" id="ARBA00022833"/>
    </source>
</evidence>
<dbReference type="GO" id="GO:0000981">
    <property type="term" value="F:DNA-binding transcription factor activity, RNA polymerase II-specific"/>
    <property type="evidence" value="ECO:0007669"/>
    <property type="project" value="TreeGrafter"/>
</dbReference>
<proteinExistence type="inferred from homology"/>
<dbReference type="FunFam" id="3.30.160.60:FF:000848">
    <property type="entry name" value="Zinc finger protein 35"/>
    <property type="match status" value="2"/>
</dbReference>
<dbReference type="Gene3D" id="6.10.140.140">
    <property type="match status" value="1"/>
</dbReference>
<keyword evidence="5 11" id="KW-0863">Zinc-finger</keyword>
<feature type="domain" description="C2H2-type" evidence="13">
    <location>
        <begin position="458"/>
        <end position="485"/>
    </location>
</feature>
<dbReference type="InterPro" id="IPR001909">
    <property type="entry name" value="KRAB"/>
</dbReference>
<dbReference type="Gene3D" id="3.30.160.60">
    <property type="entry name" value="Classic Zinc Finger"/>
    <property type="match status" value="10"/>
</dbReference>
<dbReference type="RefSeq" id="XP_023592194.1">
    <property type="nucleotide sequence ID" value="XM_023736426.1"/>
</dbReference>
<dbReference type="RefSeq" id="XP_023592193.1">
    <property type="nucleotide sequence ID" value="XM_023736425.1"/>
</dbReference>
<keyword evidence="7" id="KW-0805">Transcription regulation</keyword>
<dbReference type="FunFam" id="3.30.160.60:FF:000688">
    <property type="entry name" value="zinc finger protein 197 isoform X1"/>
    <property type="match status" value="1"/>
</dbReference>
<dbReference type="GO" id="GO:0000978">
    <property type="term" value="F:RNA polymerase II cis-regulatory region sequence-specific DNA binding"/>
    <property type="evidence" value="ECO:0007669"/>
    <property type="project" value="TreeGrafter"/>
</dbReference>
<keyword evidence="4" id="KW-0677">Repeat</keyword>
<dbReference type="GO" id="GO:0008270">
    <property type="term" value="F:zinc ion binding"/>
    <property type="evidence" value="ECO:0007669"/>
    <property type="project" value="UniProtKB-KW"/>
</dbReference>
<dbReference type="SMART" id="SM00355">
    <property type="entry name" value="ZnF_C2H2"/>
    <property type="match status" value="10"/>
</dbReference>
<feature type="domain" description="C2H2-type" evidence="13">
    <location>
        <begin position="318"/>
        <end position="345"/>
    </location>
</feature>
<evidence type="ECO:0000256" key="8">
    <source>
        <dbReference type="ARBA" id="ARBA00023125"/>
    </source>
</evidence>
<feature type="domain" description="C2H2-type" evidence="13">
    <location>
        <begin position="402"/>
        <end position="429"/>
    </location>
</feature>
<dbReference type="PROSITE" id="PS50157">
    <property type="entry name" value="ZINC_FINGER_C2H2_2"/>
    <property type="match status" value="10"/>
</dbReference>
<evidence type="ECO:0000256" key="1">
    <source>
        <dbReference type="ARBA" id="ARBA00004123"/>
    </source>
</evidence>
<evidence type="ECO:0000256" key="7">
    <source>
        <dbReference type="ARBA" id="ARBA00023015"/>
    </source>
</evidence>
<keyword evidence="10" id="KW-0539">Nucleus</keyword>
<dbReference type="PANTHER" id="PTHR23235">
    <property type="entry name" value="KRUEPPEL-LIKE TRANSCRIPTION FACTOR"/>
    <property type="match status" value="1"/>
</dbReference>
<feature type="domain" description="C2H2-type" evidence="13">
    <location>
        <begin position="346"/>
        <end position="373"/>
    </location>
</feature>
<evidence type="ECO:0000256" key="11">
    <source>
        <dbReference type="PROSITE-ProRule" id="PRU00042"/>
    </source>
</evidence>
<dbReference type="GeneID" id="105756570"/>
<feature type="domain" description="C2H2-type" evidence="13">
    <location>
        <begin position="205"/>
        <end position="232"/>
    </location>
</feature>
<evidence type="ECO:0000313" key="15">
    <source>
        <dbReference type="Proteomes" id="UP000248480"/>
    </source>
</evidence>
<name>A0A2Y9RFE2_TRIMA</name>
<gene>
    <name evidence="16 17 18 19" type="primary">LOC105756570</name>
</gene>
<dbReference type="PROSITE" id="PS50805">
    <property type="entry name" value="KRAB"/>
    <property type="match status" value="1"/>
</dbReference>
<reference evidence="16 17" key="1">
    <citation type="submission" date="2025-04" db="UniProtKB">
        <authorList>
            <consortium name="RefSeq"/>
        </authorList>
    </citation>
    <scope>IDENTIFICATION</scope>
</reference>
<dbReference type="SUPFAM" id="SSF109640">
    <property type="entry name" value="KRAB domain (Kruppel-associated box)"/>
    <property type="match status" value="1"/>
</dbReference>
<evidence type="ECO:0000256" key="9">
    <source>
        <dbReference type="ARBA" id="ARBA00023163"/>
    </source>
</evidence>
<feature type="domain" description="C2H2-type" evidence="13">
    <location>
        <begin position="262"/>
        <end position="289"/>
    </location>
</feature>
<organism evidence="15 19">
    <name type="scientific">Trichechus manatus latirostris</name>
    <name type="common">Florida manatee</name>
    <dbReference type="NCBI Taxonomy" id="127582"/>
    <lineage>
        <taxon>Eukaryota</taxon>
        <taxon>Metazoa</taxon>
        <taxon>Chordata</taxon>
        <taxon>Craniata</taxon>
        <taxon>Vertebrata</taxon>
        <taxon>Euteleostomi</taxon>
        <taxon>Mammalia</taxon>
        <taxon>Eutheria</taxon>
        <taxon>Afrotheria</taxon>
        <taxon>Sirenia</taxon>
        <taxon>Trichechidae</taxon>
        <taxon>Trichechus</taxon>
    </lineage>
</organism>
<keyword evidence="3" id="KW-0479">Metal-binding</keyword>
<feature type="compositionally biased region" description="Polar residues" evidence="12">
    <location>
        <begin position="495"/>
        <end position="509"/>
    </location>
</feature>
<evidence type="ECO:0000256" key="12">
    <source>
        <dbReference type="SAM" id="MobiDB-lite"/>
    </source>
</evidence>
<comment type="subcellular location">
    <subcellularLocation>
        <location evidence="1">Nucleus</location>
    </subcellularLocation>
</comment>
<dbReference type="CDD" id="cd07765">
    <property type="entry name" value="KRAB_A-box"/>
    <property type="match status" value="1"/>
</dbReference>
<dbReference type="Pfam" id="PF01352">
    <property type="entry name" value="KRAB"/>
    <property type="match status" value="1"/>
</dbReference>
<dbReference type="PROSITE" id="PS00028">
    <property type="entry name" value="ZINC_FINGER_C2H2_1"/>
    <property type="match status" value="9"/>
</dbReference>
<dbReference type="GO" id="GO:0005634">
    <property type="term" value="C:nucleus"/>
    <property type="evidence" value="ECO:0007669"/>
    <property type="project" value="UniProtKB-SubCell"/>
</dbReference>
<sequence length="597" mass="68727">MVKVQASLTFSDVAVEFTWQEWQLLDTAQKDLYRDVMLENYGNLVSVGYEVSKPDALSRLERGEQPWTVLDESHSRTFSDMCKIDDHLRVHSQNESRVDRMEQCYEHNALESIIHQHRNNFPLRQNHEVFDLDEKVVNLKLTLINQNRSYEIHDSAELNRDKETFLHATHQQFHTEIKFPESQKYNSTKYHLIKHQKTPKIEKPHVRSECGKTFIKKSWFIHHEIIHTEEKPHRCSLCGKAFSKKFKLTEHHQSAHIGEKPYRCMECAKAYLYKSQLNKHQKTHMAEKPFICSACGKGFIQKRNLIIHQRTHTGEKPYKCSECGKDFIQKGNLIVHQRTHTGEKPYICSECGKGFIQKGSLITHQLTHTGEKPYVCGECGKGFSQKSRLIAHQTFHTGKTPFVCSECGKPFSQKSSLIEHQRIHTGEKPFQCSECGKAFATKQRVIIHQRSHTGERPYSCNECGKTFAYMYCLVKHKRIHTREKCVDSGKVEDPSTASHSSLHTNDLTQNKNSVNVTMQMTSVAAQTSVNISELVSNRNVVLVGQPVDRSEPSGDNREFVQQRNLINTVNVVVPMNAVNVVVPSLTNYVFFYASQNL</sequence>
<protein>
    <submittedName>
        <fullName evidence="16 17">Zinc finger protein 613-like isoform X1</fullName>
    </submittedName>
</protein>
<evidence type="ECO:0000256" key="2">
    <source>
        <dbReference type="ARBA" id="ARBA00006991"/>
    </source>
</evidence>
<dbReference type="RefSeq" id="XP_023592195.1">
    <property type="nucleotide sequence ID" value="XM_023736427.1"/>
</dbReference>
<dbReference type="FunFam" id="3.30.160.60:FF:000189">
    <property type="entry name" value="zinc finger protein 133 isoform X1"/>
    <property type="match status" value="1"/>
</dbReference>
<keyword evidence="9" id="KW-0804">Transcription</keyword>
<evidence type="ECO:0000256" key="10">
    <source>
        <dbReference type="ARBA" id="ARBA00023242"/>
    </source>
</evidence>
<dbReference type="Pfam" id="PF00096">
    <property type="entry name" value="zf-C2H2"/>
    <property type="match status" value="8"/>
</dbReference>
<feature type="domain" description="C2H2-type" evidence="13">
    <location>
        <begin position="374"/>
        <end position="401"/>
    </location>
</feature>
<feature type="domain" description="C2H2-type" evidence="13">
    <location>
        <begin position="430"/>
        <end position="457"/>
    </location>
</feature>
<dbReference type="PANTHER" id="PTHR23235:SF120">
    <property type="entry name" value="KRUPPEL-LIKE FACTOR 15"/>
    <property type="match status" value="1"/>
</dbReference>
<dbReference type="InterPro" id="IPR036236">
    <property type="entry name" value="Znf_C2H2_sf"/>
</dbReference>
<evidence type="ECO:0000313" key="18">
    <source>
        <dbReference type="RefSeq" id="XP_023592195.1"/>
    </source>
</evidence>
<feature type="domain" description="KRAB" evidence="14">
    <location>
        <begin position="8"/>
        <end position="79"/>
    </location>
</feature>
<evidence type="ECO:0000313" key="16">
    <source>
        <dbReference type="RefSeq" id="XP_023592193.1"/>
    </source>
</evidence>
<keyword evidence="6" id="KW-0862">Zinc</keyword>
<dbReference type="KEGG" id="tmu:105756570"/>
<dbReference type="FunFam" id="3.30.160.60:FF:000638">
    <property type="entry name" value="Zinc finger protein 184"/>
    <property type="match status" value="1"/>
</dbReference>
<dbReference type="InterPro" id="IPR036051">
    <property type="entry name" value="KRAB_dom_sf"/>
</dbReference>
<comment type="similarity">
    <text evidence="2">Belongs to the krueppel C2H2-type zinc-finger protein family.</text>
</comment>
<evidence type="ECO:0000313" key="17">
    <source>
        <dbReference type="RefSeq" id="XP_023592194.1"/>
    </source>
</evidence>
<feature type="domain" description="C2H2-type" evidence="13">
    <location>
        <begin position="233"/>
        <end position="261"/>
    </location>
</feature>
<feature type="region of interest" description="Disordered" evidence="12">
    <location>
        <begin position="487"/>
        <end position="509"/>
    </location>
</feature>
<evidence type="ECO:0000313" key="19">
    <source>
        <dbReference type="RefSeq" id="XP_023592196.1"/>
    </source>
</evidence>
<dbReference type="RefSeq" id="XP_023592196.1">
    <property type="nucleotide sequence ID" value="XM_023736428.1"/>
</dbReference>
<keyword evidence="8" id="KW-0238">DNA-binding</keyword>
<evidence type="ECO:0000256" key="5">
    <source>
        <dbReference type="ARBA" id="ARBA00022771"/>
    </source>
</evidence>
<evidence type="ECO:0000259" key="14">
    <source>
        <dbReference type="PROSITE" id="PS50805"/>
    </source>
</evidence>
<dbReference type="AlphaFoldDB" id="A0A2Y9RFE2"/>
<feature type="domain" description="C2H2-type" evidence="13">
    <location>
        <begin position="290"/>
        <end position="317"/>
    </location>
</feature>
<dbReference type="FunFam" id="3.30.160.60:FF:002343">
    <property type="entry name" value="Zinc finger protein 33A"/>
    <property type="match status" value="3"/>
</dbReference>
<dbReference type="SMART" id="SM00349">
    <property type="entry name" value="KRAB"/>
    <property type="match status" value="1"/>
</dbReference>
<evidence type="ECO:0000259" key="13">
    <source>
        <dbReference type="PROSITE" id="PS50157"/>
    </source>
</evidence>
<keyword evidence="15" id="KW-1185">Reference proteome</keyword>